<evidence type="ECO:0000256" key="1">
    <source>
        <dbReference type="SAM" id="Phobius"/>
    </source>
</evidence>
<reference evidence="2" key="1">
    <citation type="submission" date="2018-06" db="EMBL/GenBank/DDBJ databases">
        <authorList>
            <person name="Zhirakovskaya E."/>
        </authorList>
    </citation>
    <scope>NUCLEOTIDE SEQUENCE</scope>
</reference>
<dbReference type="AlphaFoldDB" id="A0A3B1APP4"/>
<keyword evidence="1" id="KW-0812">Transmembrane</keyword>
<protein>
    <submittedName>
        <fullName evidence="2">Uncharacterized protein</fullName>
    </submittedName>
</protein>
<feature type="transmembrane region" description="Helical" evidence="1">
    <location>
        <begin position="78"/>
        <end position="101"/>
    </location>
</feature>
<dbReference type="EMBL" id="UOFW01000228">
    <property type="protein sequence ID" value="VAX07939.1"/>
    <property type="molecule type" value="Genomic_DNA"/>
</dbReference>
<accession>A0A3B1APP4</accession>
<organism evidence="2">
    <name type="scientific">hydrothermal vent metagenome</name>
    <dbReference type="NCBI Taxonomy" id="652676"/>
    <lineage>
        <taxon>unclassified sequences</taxon>
        <taxon>metagenomes</taxon>
        <taxon>ecological metagenomes</taxon>
    </lineage>
</organism>
<gene>
    <name evidence="2" type="ORF">MNBD_ALPHA03-1264</name>
</gene>
<sequence length="102" mass="11805">MKMATYKRRVSDNCLRDYQLIARFNLVDRFIDSGGADADIETLLRSCDPLSDGKTYIIDGFNIRRLHVDRWLVTKNKFVLNVVMFMLFVSVILIISGVVSWN</sequence>
<keyword evidence="1" id="KW-0472">Membrane</keyword>
<proteinExistence type="predicted"/>
<evidence type="ECO:0000313" key="2">
    <source>
        <dbReference type="EMBL" id="VAX07939.1"/>
    </source>
</evidence>
<keyword evidence="1" id="KW-1133">Transmembrane helix</keyword>
<name>A0A3B1APP4_9ZZZZ</name>